<dbReference type="GO" id="GO:0019698">
    <property type="term" value="P:D-galacturonate catabolic process"/>
    <property type="evidence" value="ECO:0007669"/>
    <property type="project" value="TreeGrafter"/>
</dbReference>
<comment type="pathway">
    <text evidence="2">Carbohydrate metabolism; pentose and glucuronate interconversion.</text>
</comment>
<gene>
    <name evidence="8" type="primary">uxaC</name>
    <name evidence="8" type="ORF">E1181_02090</name>
</gene>
<evidence type="ECO:0000256" key="6">
    <source>
        <dbReference type="ARBA" id="ARBA00023235"/>
    </source>
</evidence>
<comment type="similarity">
    <text evidence="3">Belongs to the metallo-dependent hydrolases superfamily. Uronate isomerase family.</text>
</comment>
<evidence type="ECO:0000256" key="2">
    <source>
        <dbReference type="ARBA" id="ARBA00004892"/>
    </source>
</evidence>
<dbReference type="SUPFAM" id="SSF51556">
    <property type="entry name" value="Metallo-dependent hydrolases"/>
    <property type="match status" value="1"/>
</dbReference>
<dbReference type="InterPro" id="IPR032466">
    <property type="entry name" value="Metal_Hydrolase"/>
</dbReference>
<dbReference type="PANTHER" id="PTHR30068:SF4">
    <property type="entry name" value="URONATE ISOMERASE"/>
    <property type="match status" value="1"/>
</dbReference>
<dbReference type="PANTHER" id="PTHR30068">
    <property type="entry name" value="URONATE ISOMERASE"/>
    <property type="match status" value="1"/>
</dbReference>
<accession>A0A4R4W2F6</accession>
<protein>
    <recommendedName>
        <fullName evidence="5">Uronate isomerase</fullName>
        <ecNumber evidence="4">5.3.1.12</ecNumber>
    </recommendedName>
</protein>
<evidence type="ECO:0000256" key="7">
    <source>
        <dbReference type="SAM" id="MobiDB-lite"/>
    </source>
</evidence>
<dbReference type="GO" id="GO:0042840">
    <property type="term" value="P:D-glucuronate catabolic process"/>
    <property type="evidence" value="ECO:0007669"/>
    <property type="project" value="TreeGrafter"/>
</dbReference>
<dbReference type="AlphaFoldDB" id="A0A4R4W2F6"/>
<dbReference type="EC" id="5.3.1.12" evidence="4"/>
<evidence type="ECO:0000313" key="8">
    <source>
        <dbReference type="EMBL" id="TDD10053.1"/>
    </source>
</evidence>
<dbReference type="Gene3D" id="3.20.20.140">
    <property type="entry name" value="Metal-dependent hydrolases"/>
    <property type="match status" value="1"/>
</dbReference>
<feature type="compositionally biased region" description="Polar residues" evidence="7">
    <location>
        <begin position="1"/>
        <end position="12"/>
    </location>
</feature>
<dbReference type="GO" id="GO:0008880">
    <property type="term" value="F:glucuronate isomerase activity"/>
    <property type="evidence" value="ECO:0007669"/>
    <property type="project" value="UniProtKB-EC"/>
</dbReference>
<dbReference type="UniPathway" id="UPA00246"/>
<evidence type="ECO:0000256" key="1">
    <source>
        <dbReference type="ARBA" id="ARBA00001165"/>
    </source>
</evidence>
<comment type="caution">
    <text evidence="8">The sequence shown here is derived from an EMBL/GenBank/DDBJ whole genome shotgun (WGS) entry which is preliminary data.</text>
</comment>
<comment type="catalytic activity">
    <reaction evidence="1">
        <text>D-glucuronate = D-fructuronate</text>
        <dbReference type="Rhea" id="RHEA:13049"/>
        <dbReference type="ChEBI" id="CHEBI:58720"/>
        <dbReference type="ChEBI" id="CHEBI:59863"/>
        <dbReference type="EC" id="5.3.1.12"/>
    </reaction>
</comment>
<keyword evidence="6 8" id="KW-0413">Isomerase</keyword>
<dbReference type="OrthoDB" id="9766564at2"/>
<dbReference type="RefSeq" id="WP_132672152.1">
    <property type="nucleotide sequence ID" value="NZ_SMKS01000002.1"/>
</dbReference>
<evidence type="ECO:0000256" key="4">
    <source>
        <dbReference type="ARBA" id="ARBA00012546"/>
    </source>
</evidence>
<dbReference type="Pfam" id="PF02614">
    <property type="entry name" value="UxaC"/>
    <property type="match status" value="1"/>
</dbReference>
<name>A0A4R4W2F6_9PSEU</name>
<dbReference type="Proteomes" id="UP000295674">
    <property type="component" value="Unassembled WGS sequence"/>
</dbReference>
<reference evidence="8 9" key="1">
    <citation type="submission" date="2019-03" db="EMBL/GenBank/DDBJ databases">
        <title>Draft genome sequences of novel Actinobacteria.</title>
        <authorList>
            <person name="Sahin N."/>
            <person name="Ay H."/>
            <person name="Saygin H."/>
        </authorList>
    </citation>
    <scope>NUCLEOTIDE SEQUENCE [LARGE SCALE GENOMIC DNA]</scope>
    <source>
        <strain evidence="8 9">16K309</strain>
    </source>
</reference>
<dbReference type="NCBIfam" id="NF002794">
    <property type="entry name" value="PRK02925.1"/>
    <property type="match status" value="1"/>
</dbReference>
<feature type="region of interest" description="Disordered" evidence="7">
    <location>
        <begin position="1"/>
        <end position="23"/>
    </location>
</feature>
<evidence type="ECO:0000256" key="3">
    <source>
        <dbReference type="ARBA" id="ARBA00008397"/>
    </source>
</evidence>
<evidence type="ECO:0000313" key="9">
    <source>
        <dbReference type="Proteomes" id="UP000295674"/>
    </source>
</evidence>
<dbReference type="Gene3D" id="1.10.2020.10">
    <property type="entry name" value="uronate isomerase, domain 2, chain A"/>
    <property type="match status" value="1"/>
</dbReference>
<organism evidence="8 9">
    <name type="scientific">Saccharopolyspora terrae</name>
    <dbReference type="NCBI Taxonomy" id="2530384"/>
    <lineage>
        <taxon>Bacteria</taxon>
        <taxon>Bacillati</taxon>
        <taxon>Actinomycetota</taxon>
        <taxon>Actinomycetes</taxon>
        <taxon>Pseudonocardiales</taxon>
        <taxon>Pseudonocardiaceae</taxon>
        <taxon>Saccharopolyspora</taxon>
    </lineage>
</organism>
<sequence length="480" mass="53314">MDGVTASSTARTPLNPHPDRLLPVDPAERAIARRLYDSVRDLPLISPHGHVDPALLAADEPFTDPASLLVTPDHYVTRLLHAHGKSLNELGLGDGDGAPTAKPREVWRAFCSHWHHFLGTASRQWIESELHDVLGVRFQPSEATADELYDELVDKLAQPALRPRALFESFNIEVLATTDDPADDLRHHQALAADPSWSGRVVPTFRPDRYLDATGQDWQRALDELAQASGIDTDSYQGLVRALEARRDHFREHGATATDHGAPSPEMAFLPVDEASRLFDSVRRGTATPEQARLLSRQLLGESARMSSEDGLVMALHTGSCRNHHSPTFSRYGADTGHDIPVRNEFTLALRPMLERFGTHPRFQSVVFTLDETVFSRELAPLAGFYPTLYLGAPWWFLDAPRAMRRFRDAVTETAGFHRTAGFVDDTRGFCSIPARHDTARRVDAGHLASLVAEHVMSEEDAAAVLHDLNDALPRKAFRL</sequence>
<keyword evidence="9" id="KW-1185">Reference proteome</keyword>
<proteinExistence type="inferred from homology"/>
<dbReference type="EMBL" id="SMKS01000002">
    <property type="protein sequence ID" value="TDD10053.1"/>
    <property type="molecule type" value="Genomic_DNA"/>
</dbReference>
<dbReference type="InterPro" id="IPR003766">
    <property type="entry name" value="Uronate_isomerase"/>
</dbReference>
<evidence type="ECO:0000256" key="5">
    <source>
        <dbReference type="ARBA" id="ARBA00020555"/>
    </source>
</evidence>